<reference evidence="4" key="1">
    <citation type="submission" date="2012-12" db="EMBL/GenBank/DDBJ databases">
        <authorList>
            <person name="Hellsten U."/>
            <person name="Grimwood J."/>
            <person name="Chapman J.A."/>
            <person name="Shapiro H."/>
            <person name="Aerts A."/>
            <person name="Otillar R.P."/>
            <person name="Terry A.Y."/>
            <person name="Boore J.L."/>
            <person name="Simakov O."/>
            <person name="Marletaz F."/>
            <person name="Cho S.-J."/>
            <person name="Edsinger-Gonzales E."/>
            <person name="Havlak P."/>
            <person name="Kuo D.-H."/>
            <person name="Larsson T."/>
            <person name="Lv J."/>
            <person name="Arendt D."/>
            <person name="Savage R."/>
            <person name="Osoegawa K."/>
            <person name="de Jong P."/>
            <person name="Lindberg D.R."/>
            <person name="Seaver E.C."/>
            <person name="Weisblat D.A."/>
            <person name="Putnam N.H."/>
            <person name="Grigoriev I.V."/>
            <person name="Rokhsar D.S."/>
        </authorList>
    </citation>
    <scope>NUCLEOTIDE SEQUENCE</scope>
    <source>
        <strain evidence="4">I ESC-2004</strain>
    </source>
</reference>
<dbReference type="Proteomes" id="UP000014760">
    <property type="component" value="Unassembled WGS sequence"/>
</dbReference>
<organism evidence="2">
    <name type="scientific">Capitella teleta</name>
    <name type="common">Polychaete worm</name>
    <dbReference type="NCBI Taxonomy" id="283909"/>
    <lineage>
        <taxon>Eukaryota</taxon>
        <taxon>Metazoa</taxon>
        <taxon>Spiralia</taxon>
        <taxon>Lophotrochozoa</taxon>
        <taxon>Annelida</taxon>
        <taxon>Polychaeta</taxon>
        <taxon>Sedentaria</taxon>
        <taxon>Scolecida</taxon>
        <taxon>Capitellidae</taxon>
        <taxon>Capitella</taxon>
    </lineage>
</organism>
<feature type="region of interest" description="Disordered" evidence="1">
    <location>
        <begin position="114"/>
        <end position="140"/>
    </location>
</feature>
<reference evidence="2 4" key="2">
    <citation type="journal article" date="2013" name="Nature">
        <title>Insights into bilaterian evolution from three spiralian genomes.</title>
        <authorList>
            <person name="Simakov O."/>
            <person name="Marletaz F."/>
            <person name="Cho S.J."/>
            <person name="Edsinger-Gonzales E."/>
            <person name="Havlak P."/>
            <person name="Hellsten U."/>
            <person name="Kuo D.H."/>
            <person name="Larsson T."/>
            <person name="Lv J."/>
            <person name="Arendt D."/>
            <person name="Savage R."/>
            <person name="Osoegawa K."/>
            <person name="de Jong P."/>
            <person name="Grimwood J."/>
            <person name="Chapman J.A."/>
            <person name="Shapiro H."/>
            <person name="Aerts A."/>
            <person name="Otillar R.P."/>
            <person name="Terry A.Y."/>
            <person name="Boore J.L."/>
            <person name="Grigoriev I.V."/>
            <person name="Lindberg D.R."/>
            <person name="Seaver E.C."/>
            <person name="Weisblat D.A."/>
            <person name="Putnam N.H."/>
            <person name="Rokhsar D.S."/>
        </authorList>
    </citation>
    <scope>NUCLEOTIDE SEQUENCE</scope>
    <source>
        <strain evidence="2 4">I ESC-2004</strain>
    </source>
</reference>
<evidence type="ECO:0000313" key="2">
    <source>
        <dbReference type="EMBL" id="ELU12182.1"/>
    </source>
</evidence>
<dbReference type="EnsemblMetazoa" id="CapteT204729">
    <property type="protein sequence ID" value="CapteP204729"/>
    <property type="gene ID" value="CapteG204729"/>
</dbReference>
<reference evidence="3" key="3">
    <citation type="submission" date="2015-06" db="UniProtKB">
        <authorList>
            <consortium name="EnsemblMetazoa"/>
        </authorList>
    </citation>
    <scope>IDENTIFICATION</scope>
</reference>
<feature type="region of interest" description="Disordered" evidence="1">
    <location>
        <begin position="31"/>
        <end position="67"/>
    </location>
</feature>
<gene>
    <name evidence="2" type="ORF">CAPTEDRAFT_204729</name>
</gene>
<dbReference type="AlphaFoldDB" id="R7V133"/>
<feature type="compositionally biased region" description="Low complexity" evidence="1">
    <location>
        <begin position="36"/>
        <end position="48"/>
    </location>
</feature>
<feature type="compositionally biased region" description="Basic and acidic residues" evidence="1">
    <location>
        <begin position="117"/>
        <end position="137"/>
    </location>
</feature>
<dbReference type="PANTHER" id="PTHR37153">
    <property type="entry name" value="CHROMOSOME 19 C19ORF81 HOMOLOG"/>
    <property type="match status" value="1"/>
</dbReference>
<evidence type="ECO:0000313" key="3">
    <source>
        <dbReference type="EnsemblMetazoa" id="CapteP204729"/>
    </source>
</evidence>
<dbReference type="InterPro" id="IPR031746">
    <property type="entry name" value="DUF4732"/>
</dbReference>
<accession>R7V133</accession>
<evidence type="ECO:0000256" key="1">
    <source>
        <dbReference type="SAM" id="MobiDB-lite"/>
    </source>
</evidence>
<dbReference type="OrthoDB" id="6288346at2759"/>
<name>R7V133_CAPTE</name>
<dbReference type="HOGENOM" id="CLU_957251_0_0_1"/>
<proteinExistence type="predicted"/>
<dbReference type="EMBL" id="KB296161">
    <property type="protein sequence ID" value="ELU12182.1"/>
    <property type="molecule type" value="Genomic_DNA"/>
</dbReference>
<dbReference type="PANTHER" id="PTHR37153:SF1">
    <property type="entry name" value="HYPOTHETICAL LOC292874"/>
    <property type="match status" value="1"/>
</dbReference>
<keyword evidence="4" id="KW-1185">Reference proteome</keyword>
<sequence>MAAIKREHQAALQAPDAIALKSTLHNGAVLDEENVSSASSEASPTTPSIRIPKPEPESSTDEEAATVDVKKSFKDVAKALPLKESLKKENAPKMADFFSDIHARIESLKRPKNAKPKVVEADKGEEEVRKGPEHDGEIYGEIKGNTRSKKVLFGIGKKGVERAVVRFRDKPVSKPLHVGFDFPNSSLHHKQVYTILQQHLSTMEDARVVSLQYQDRNVLFGARTVENRWLIEVNNLAARDELLSAGIIIFNRKVKVHKYDDLQDEDYVDYVKMLKTQKNIRDLNERPQMRK</sequence>
<evidence type="ECO:0000313" key="4">
    <source>
        <dbReference type="Proteomes" id="UP000014760"/>
    </source>
</evidence>
<dbReference type="Pfam" id="PF15876">
    <property type="entry name" value="DUF4732"/>
    <property type="match status" value="1"/>
</dbReference>
<protein>
    <submittedName>
        <fullName evidence="2 3">Uncharacterized protein</fullName>
    </submittedName>
</protein>
<dbReference type="EMBL" id="AMQN01000824">
    <property type="status" value="NOT_ANNOTATED_CDS"/>
    <property type="molecule type" value="Genomic_DNA"/>
</dbReference>